<dbReference type="Pfam" id="PF01352">
    <property type="entry name" value="KRAB"/>
    <property type="match status" value="1"/>
</dbReference>
<dbReference type="FunFam" id="3.30.160.60:FF:000557">
    <property type="entry name" value="zinc finger and SCAN domain-containing protein 29"/>
    <property type="match status" value="1"/>
</dbReference>
<evidence type="ECO:0000256" key="10">
    <source>
        <dbReference type="ARBA" id="ARBA00023163"/>
    </source>
</evidence>
<keyword evidence="7" id="KW-0862">Zinc</keyword>
<evidence type="ECO:0000256" key="3">
    <source>
        <dbReference type="ARBA" id="ARBA00006991"/>
    </source>
</evidence>
<feature type="region of interest" description="Disordered" evidence="13">
    <location>
        <begin position="209"/>
        <end position="296"/>
    </location>
</feature>
<evidence type="ECO:0000256" key="13">
    <source>
        <dbReference type="SAM" id="MobiDB-lite"/>
    </source>
</evidence>
<comment type="similarity">
    <text evidence="3">Belongs to the krueppel C2H2-type zinc-finger protein family.</text>
</comment>
<dbReference type="GO" id="GO:0005667">
    <property type="term" value="C:transcription regulator complex"/>
    <property type="evidence" value="ECO:0007669"/>
    <property type="project" value="TreeGrafter"/>
</dbReference>
<evidence type="ECO:0000313" key="16">
    <source>
        <dbReference type="Proteomes" id="UP000228934"/>
    </source>
</evidence>
<dbReference type="InterPro" id="IPR013087">
    <property type="entry name" value="Znf_C2H2_type"/>
</dbReference>
<dbReference type="FunFam" id="3.30.160.60:FF:000624">
    <property type="entry name" value="zinc finger protein 697"/>
    <property type="match status" value="1"/>
</dbReference>
<keyword evidence="6 12" id="KW-0863">Zinc-finger</keyword>
<dbReference type="EMBL" id="KV945369">
    <property type="protein sequence ID" value="PIO22514.1"/>
    <property type="molecule type" value="Genomic_DNA"/>
</dbReference>
<dbReference type="PROSITE" id="PS50157">
    <property type="entry name" value="ZINC_FINGER_C2H2_2"/>
    <property type="match status" value="7"/>
</dbReference>
<dbReference type="Gene3D" id="3.30.160.60">
    <property type="entry name" value="Classic Zinc Finger"/>
    <property type="match status" value="7"/>
</dbReference>
<evidence type="ECO:0000256" key="6">
    <source>
        <dbReference type="ARBA" id="ARBA00022771"/>
    </source>
</evidence>
<dbReference type="FunFam" id="3.30.160.60:FF:000966">
    <property type="entry name" value="ZFP90 zinc finger protein"/>
    <property type="match status" value="1"/>
</dbReference>
<keyword evidence="11" id="KW-0539">Nucleus</keyword>
<dbReference type="Gene3D" id="6.10.140.140">
    <property type="match status" value="1"/>
</dbReference>
<feature type="domain" description="C2H2-type" evidence="14">
    <location>
        <begin position="369"/>
        <end position="396"/>
    </location>
</feature>
<keyword evidence="5" id="KW-0677">Repeat</keyword>
<keyword evidence="9" id="KW-0238">DNA-binding</keyword>
<dbReference type="Proteomes" id="UP000228934">
    <property type="component" value="Unassembled WGS sequence"/>
</dbReference>
<feature type="domain" description="C2H2-type" evidence="14">
    <location>
        <begin position="453"/>
        <end position="480"/>
    </location>
</feature>
<feature type="domain" description="C2H2-type" evidence="14">
    <location>
        <begin position="425"/>
        <end position="452"/>
    </location>
</feature>
<dbReference type="FunFam" id="3.30.160.60:FF:001270">
    <property type="entry name" value="zinc finger protein 583 isoform X1"/>
    <property type="match status" value="1"/>
</dbReference>
<protein>
    <recommendedName>
        <fullName evidence="14">C2H2-type domain-containing protein</fullName>
    </recommendedName>
</protein>
<keyword evidence="8" id="KW-0805">Transcription regulation</keyword>
<dbReference type="SUPFAM" id="SSF57667">
    <property type="entry name" value="beta-beta-alpha zinc fingers"/>
    <property type="match status" value="4"/>
</dbReference>
<feature type="region of interest" description="Disordered" evidence="13">
    <location>
        <begin position="145"/>
        <end position="183"/>
    </location>
</feature>
<feature type="domain" description="C2H2-type" evidence="14">
    <location>
        <begin position="397"/>
        <end position="424"/>
    </location>
</feature>
<proteinExistence type="inferred from homology"/>
<evidence type="ECO:0000256" key="12">
    <source>
        <dbReference type="PROSITE-ProRule" id="PRU00042"/>
    </source>
</evidence>
<evidence type="ECO:0000256" key="7">
    <source>
        <dbReference type="ARBA" id="ARBA00022833"/>
    </source>
</evidence>
<dbReference type="PROSITE" id="PS00028">
    <property type="entry name" value="ZINC_FINGER_C2H2_1"/>
    <property type="match status" value="7"/>
</dbReference>
<dbReference type="InterPro" id="IPR036236">
    <property type="entry name" value="Znf_C2H2_sf"/>
</dbReference>
<dbReference type="FunFam" id="3.30.160.60:FF:000812">
    <property type="entry name" value="zinc finger protein 23 isoform X2"/>
    <property type="match status" value="1"/>
</dbReference>
<reference evidence="16" key="1">
    <citation type="journal article" date="2017" name="Nat. Commun.">
        <title>The North American bullfrog draft genome provides insight into hormonal regulation of long noncoding RNA.</title>
        <authorList>
            <person name="Hammond S.A."/>
            <person name="Warren R.L."/>
            <person name="Vandervalk B.P."/>
            <person name="Kucuk E."/>
            <person name="Khan H."/>
            <person name="Gibb E.A."/>
            <person name="Pandoh P."/>
            <person name="Kirk H."/>
            <person name="Zhao Y."/>
            <person name="Jones M."/>
            <person name="Mungall A.J."/>
            <person name="Coope R."/>
            <person name="Pleasance S."/>
            <person name="Moore R.A."/>
            <person name="Holt R.A."/>
            <person name="Round J.M."/>
            <person name="Ohora S."/>
            <person name="Walle B.V."/>
            <person name="Veldhoen N."/>
            <person name="Helbing C.C."/>
            <person name="Birol I."/>
        </authorList>
    </citation>
    <scope>NUCLEOTIDE SEQUENCE [LARGE SCALE GENOMIC DNA]</scope>
</reference>
<dbReference type="OrthoDB" id="7786322at2759"/>
<evidence type="ECO:0000256" key="11">
    <source>
        <dbReference type="ARBA" id="ARBA00023242"/>
    </source>
</evidence>
<feature type="compositionally biased region" description="Basic and acidic residues" evidence="13">
    <location>
        <begin position="209"/>
        <end position="228"/>
    </location>
</feature>
<keyword evidence="4" id="KW-0479">Metal-binding</keyword>
<dbReference type="InterPro" id="IPR036051">
    <property type="entry name" value="KRAB_dom_sf"/>
</dbReference>
<accession>A0A2G9R3T5</accession>
<dbReference type="FunFam" id="3.30.160.60:FF:002343">
    <property type="entry name" value="Zinc finger protein 33A"/>
    <property type="match status" value="1"/>
</dbReference>
<keyword evidence="10" id="KW-0804">Transcription</keyword>
<comment type="function">
    <text evidence="1">May be involved in transcriptional regulation.</text>
</comment>
<comment type="subcellular location">
    <subcellularLocation>
        <location evidence="2">Nucleus</location>
    </subcellularLocation>
</comment>
<sequence>MIDPNRTDQERKILTERIYKERKKMTKNILNLTMEIIYLLTGEDYTVVKKTACECMTTSFHPYASAQWKRSQGPTKELLPPSLIVEKNKEKKILEVIDNIIKLLTGEVPIRCQDVTVYFSMEEWEYIEGHKDLYKGTIMENPLPLISADGSSNKNTPERCPSPLYSQDSTKENHDHSQDDQVEDLIIIKVEGIDDEETYVRGDELCKEIPPKISTDGRHVRNIADKRTAISPDGETDDGIASSSSEEAPLTPDLHPDLHTTDLLSDPSTHGRLLPDCSPPVTHHTPHRVSKTRFMGGTNIITHRPAHAGEMPYSCTECGKYFPWKALLIRHQRTHTGEKPFSCSVCGKCFAQKSILVRHKKVHVDEKPFSCSECGKSFRQKSDLAIHERVHTAEKPFSCPECGQCFTQRGNLMSHLRRHTGVKPFSCSECGKCFSWKMLLIKHQRMHTGEKPYSCSACGKCFTDKANLLQHERIHTGDNPYTCPHCGRGFAHKSSLVRHERLHMGD</sequence>
<feature type="domain" description="C2H2-type" evidence="14">
    <location>
        <begin position="341"/>
        <end position="368"/>
    </location>
</feature>
<dbReference type="FunFam" id="3.30.160.60:FF:001343">
    <property type="entry name" value="Zinc finger protein 568"/>
    <property type="match status" value="1"/>
</dbReference>
<feature type="compositionally biased region" description="Basic and acidic residues" evidence="13">
    <location>
        <begin position="169"/>
        <end position="179"/>
    </location>
</feature>
<dbReference type="GO" id="GO:0000785">
    <property type="term" value="C:chromatin"/>
    <property type="evidence" value="ECO:0007669"/>
    <property type="project" value="TreeGrafter"/>
</dbReference>
<dbReference type="GO" id="GO:0000981">
    <property type="term" value="F:DNA-binding transcription factor activity, RNA polymerase II-specific"/>
    <property type="evidence" value="ECO:0007669"/>
    <property type="project" value="TreeGrafter"/>
</dbReference>
<dbReference type="GO" id="GO:0000978">
    <property type="term" value="F:RNA polymerase II cis-regulatory region sequence-specific DNA binding"/>
    <property type="evidence" value="ECO:0007669"/>
    <property type="project" value="TreeGrafter"/>
</dbReference>
<organism evidence="15 16">
    <name type="scientific">Aquarana catesbeiana</name>
    <name type="common">American bullfrog</name>
    <name type="synonym">Rana catesbeiana</name>
    <dbReference type="NCBI Taxonomy" id="8400"/>
    <lineage>
        <taxon>Eukaryota</taxon>
        <taxon>Metazoa</taxon>
        <taxon>Chordata</taxon>
        <taxon>Craniata</taxon>
        <taxon>Vertebrata</taxon>
        <taxon>Euteleostomi</taxon>
        <taxon>Amphibia</taxon>
        <taxon>Batrachia</taxon>
        <taxon>Anura</taxon>
        <taxon>Neobatrachia</taxon>
        <taxon>Ranoidea</taxon>
        <taxon>Ranidae</taxon>
        <taxon>Aquarana</taxon>
    </lineage>
</organism>
<dbReference type="GO" id="GO:0008270">
    <property type="term" value="F:zinc ion binding"/>
    <property type="evidence" value="ECO:0007669"/>
    <property type="project" value="UniProtKB-KW"/>
</dbReference>
<keyword evidence="16" id="KW-1185">Reference proteome</keyword>
<evidence type="ECO:0000256" key="8">
    <source>
        <dbReference type="ARBA" id="ARBA00023015"/>
    </source>
</evidence>
<name>A0A2G9R3T5_AQUCT</name>
<evidence type="ECO:0000256" key="2">
    <source>
        <dbReference type="ARBA" id="ARBA00004123"/>
    </source>
</evidence>
<dbReference type="CDD" id="cd07765">
    <property type="entry name" value="KRAB_A-box"/>
    <property type="match status" value="1"/>
</dbReference>
<dbReference type="InterPro" id="IPR001909">
    <property type="entry name" value="KRAB"/>
</dbReference>
<evidence type="ECO:0000259" key="14">
    <source>
        <dbReference type="PROSITE" id="PS50157"/>
    </source>
</evidence>
<dbReference type="SMART" id="SM00355">
    <property type="entry name" value="ZnF_C2H2"/>
    <property type="match status" value="7"/>
</dbReference>
<evidence type="ECO:0000256" key="1">
    <source>
        <dbReference type="ARBA" id="ARBA00003767"/>
    </source>
</evidence>
<evidence type="ECO:0000256" key="5">
    <source>
        <dbReference type="ARBA" id="ARBA00022737"/>
    </source>
</evidence>
<dbReference type="GO" id="GO:0031519">
    <property type="term" value="C:PcG protein complex"/>
    <property type="evidence" value="ECO:0007669"/>
    <property type="project" value="TreeGrafter"/>
</dbReference>
<feature type="domain" description="C2H2-type" evidence="14">
    <location>
        <begin position="481"/>
        <end position="506"/>
    </location>
</feature>
<dbReference type="Pfam" id="PF00096">
    <property type="entry name" value="zf-C2H2"/>
    <property type="match status" value="7"/>
</dbReference>
<dbReference type="SUPFAM" id="SSF109640">
    <property type="entry name" value="KRAB domain (Kruppel-associated box)"/>
    <property type="match status" value="1"/>
</dbReference>
<evidence type="ECO:0000256" key="9">
    <source>
        <dbReference type="ARBA" id="ARBA00023125"/>
    </source>
</evidence>
<evidence type="ECO:0000313" key="15">
    <source>
        <dbReference type="EMBL" id="PIO22514.1"/>
    </source>
</evidence>
<dbReference type="PANTHER" id="PTHR14003">
    <property type="entry name" value="TRANSCRIPTIONAL REPRESSOR PROTEIN YY"/>
    <property type="match status" value="1"/>
</dbReference>
<gene>
    <name evidence="15" type="ORF">AB205_0079190</name>
</gene>
<evidence type="ECO:0000256" key="4">
    <source>
        <dbReference type="ARBA" id="ARBA00022723"/>
    </source>
</evidence>
<feature type="domain" description="C2H2-type" evidence="14">
    <location>
        <begin position="313"/>
        <end position="340"/>
    </location>
</feature>
<dbReference type="PANTHER" id="PTHR14003:SF25">
    <property type="entry name" value="GASTRULA ZINC FINGER PROTEIN XLCGF57.1"/>
    <property type="match status" value="1"/>
</dbReference>
<dbReference type="AlphaFoldDB" id="A0A2G9R3T5"/>